<dbReference type="AlphaFoldDB" id="A0A455SXF6"/>
<accession>A0A455SXF6</accession>
<name>A0A455SXF6_9CHLR</name>
<gene>
    <name evidence="2" type="ORF">KTA_04550</name>
</gene>
<organism evidence="2">
    <name type="scientific">Thermogemmatispora argillosa</name>
    <dbReference type="NCBI Taxonomy" id="2045280"/>
    <lineage>
        <taxon>Bacteria</taxon>
        <taxon>Bacillati</taxon>
        <taxon>Chloroflexota</taxon>
        <taxon>Ktedonobacteria</taxon>
        <taxon>Thermogemmatisporales</taxon>
        <taxon>Thermogemmatisporaceae</taxon>
        <taxon>Thermogemmatispora</taxon>
    </lineage>
</organism>
<evidence type="ECO:0000313" key="2">
    <source>
        <dbReference type="EMBL" id="BBH92256.1"/>
    </source>
</evidence>
<evidence type="ECO:0000256" key="1">
    <source>
        <dbReference type="SAM" id="MobiDB-lite"/>
    </source>
</evidence>
<reference evidence="2" key="1">
    <citation type="submission" date="2018-12" db="EMBL/GenBank/DDBJ databases">
        <title>Novel natural products biosynthetic potential of the class Ktedonobacteria.</title>
        <authorList>
            <person name="Zheng Y."/>
            <person name="Saitou A."/>
            <person name="Wang C.M."/>
            <person name="Toyoda A."/>
            <person name="Minakuchi Y."/>
            <person name="Sekiguchi Y."/>
            <person name="Ueda K."/>
            <person name="Takano H."/>
            <person name="Sakai Y."/>
            <person name="Yokota A."/>
            <person name="Yabe S."/>
        </authorList>
    </citation>
    <scope>NUCLEOTIDE SEQUENCE</scope>
    <source>
        <strain evidence="2">A3-2</strain>
    </source>
</reference>
<sequence length="109" mass="12066">MPVDPLQTYRTTVEQLAHTGTATEHSYRAALARLLETLAPGTTVINEPRRIACGAPDLAETAVMGVTRLTVGYVETKDLGLDLESLQRDAMQARPRTENGRQLQRYLRS</sequence>
<feature type="region of interest" description="Disordered" evidence="1">
    <location>
        <begin position="90"/>
        <end position="109"/>
    </location>
</feature>
<proteinExistence type="predicted"/>
<dbReference type="EMBL" id="AP019377">
    <property type="protein sequence ID" value="BBH92256.1"/>
    <property type="molecule type" value="Genomic_DNA"/>
</dbReference>
<protein>
    <submittedName>
        <fullName evidence="2">Uncharacterized protein</fullName>
    </submittedName>
</protein>